<dbReference type="Pfam" id="PF25731">
    <property type="entry name" value="crAss_MUZ"/>
    <property type="match status" value="2"/>
</dbReference>
<protein>
    <recommendedName>
        <fullName evidence="1">Crassvirus muzzle protein N-terminal region domain-containing protein</fullName>
    </recommendedName>
</protein>
<feature type="domain" description="Crassvirus muzzle protein N-terminal region" evidence="1">
    <location>
        <begin position="3"/>
        <end position="211"/>
    </location>
</feature>
<comment type="caution">
    <text evidence="2">The sequence shown here is derived from an EMBL/GenBank/DDBJ whole genome shotgun (WGS) entry which is preliminary data.</text>
</comment>
<feature type="non-terminal residue" evidence="2">
    <location>
        <position position="1"/>
    </location>
</feature>
<evidence type="ECO:0000259" key="1">
    <source>
        <dbReference type="Pfam" id="PF25731"/>
    </source>
</evidence>
<organism evidence="2">
    <name type="scientific">marine sediment metagenome</name>
    <dbReference type="NCBI Taxonomy" id="412755"/>
    <lineage>
        <taxon>unclassified sequences</taxon>
        <taxon>metagenomes</taxon>
        <taxon>ecological metagenomes</taxon>
    </lineage>
</organism>
<dbReference type="InterPro" id="IPR057889">
    <property type="entry name" value="crAss_MUZ_N"/>
</dbReference>
<reference evidence="2" key="1">
    <citation type="journal article" date="2015" name="Nature">
        <title>Complex archaea that bridge the gap between prokaryotes and eukaryotes.</title>
        <authorList>
            <person name="Spang A."/>
            <person name="Saw J.H."/>
            <person name="Jorgensen S.L."/>
            <person name="Zaremba-Niedzwiedzka K."/>
            <person name="Martijn J."/>
            <person name="Lind A.E."/>
            <person name="van Eijk R."/>
            <person name="Schleper C."/>
            <person name="Guy L."/>
            <person name="Ettema T.J."/>
        </authorList>
    </citation>
    <scope>NUCLEOTIDE SEQUENCE</scope>
</reference>
<dbReference type="EMBL" id="LAZR01016346">
    <property type="protein sequence ID" value="KKM04903.1"/>
    <property type="molecule type" value="Genomic_DNA"/>
</dbReference>
<evidence type="ECO:0000313" key="2">
    <source>
        <dbReference type="EMBL" id="KKM04903.1"/>
    </source>
</evidence>
<proteinExistence type="predicted"/>
<feature type="domain" description="Crassvirus muzzle protein N-terminal region" evidence="1">
    <location>
        <begin position="291"/>
        <end position="736"/>
    </location>
</feature>
<gene>
    <name evidence="2" type="ORF">LCGC14_1759540</name>
</gene>
<accession>A0A0F9K147</accession>
<name>A0A0F9K147_9ZZZZ</name>
<sequence>ENYGEYQYPDSVHNFMGYMYNETYRFGVKGRLKTGGFTQTFWVDDIKFNARHENNVNPTPTGWDNRRTIFGGLPNYDLTNKGVGFPTEVKVPYVEFDRPDFNYLIDGVKVSDLIDQIIIERAECIPEILATGVMVLAVGNASNVHSGTPQYLFTPQDINAPYDTIGNFPALENASYDATLITLANFNQFPLVAYEAIGTFYSPDILYDNTSITPKSDDRLFNFGERGSVSRFAQSGNIGWSYRQYIASSFDNYQHIQIEDAKTIPRNSSVSINSTYHGNQTYTSTLLNNIWEMEKGLVISTKQIIAKKGLINTGVRHCQYFREKTNKYGDKTKGTYVPTGAIYDASSSDPIIKVFGGDTFTQKTYLRYKHFDTTKTNPNITYTSGGGGIAFYSQNRVNTQMRSKDSVTADNDFPETSAEAWLKHFSSPAFLYNRGYNIKNGVNADRAFDPSLKLQQNMPVRIVYSAIKPQNSLVDSYREFDASNFKDLDLSFGEIVHMANGNNELIAWQKRGFKLLKFNTRNILVTNDMTELTIGTGAVMAGDDRILSAYGCDNKWSIIEGKSQEGNKMFAWINTEYKKVMRYSYDGTRSLEYIKKMRSFFKNYLDWVKGKDTPVGGEGIHGVWDDEFGELIWTVNGKRVVTPREPVSRIRRKGEPSIGTVFFNVNTAFSYQDEIYEAKEGASNLNFPSTSYWTLISHDNPKYYNEYTIAYNEIKNRFTTFFSFLPKLYLKWENTFHSPMYITGDTGKTFIHNKGDYCSWYDGELEEDGYIIPLVNKYSDEKKNYAAMRAISDIVPERIDFTTKRQISFLTSSEFETREDEHDAAIKEDSTLTGQNDGDTGLLYGKYLKVKFTFKKKVYQKLTDLIIKFRVKARISTT</sequence>
<dbReference type="AlphaFoldDB" id="A0A0F9K147"/>